<accession>A0A6P2D763</accession>
<sequence length="84" mass="9306">MCVSFSHRGHLLNRTSEYGFRMKEYRAGRPPIRFRATSVPQSRFGGGYHPIVSDNDSTCRSTHFPNGSAPGPRGLVAPYPPILS</sequence>
<protein>
    <submittedName>
        <fullName evidence="2">Uncharacterized protein</fullName>
    </submittedName>
</protein>
<feature type="region of interest" description="Disordered" evidence="1">
    <location>
        <begin position="63"/>
        <end position="84"/>
    </location>
</feature>
<evidence type="ECO:0000313" key="2">
    <source>
        <dbReference type="EMBL" id="VTR96767.1"/>
    </source>
</evidence>
<dbReference type="AlphaFoldDB" id="A0A6P2D763"/>
<dbReference type="KEGG" id="gms:SOIL9_10560"/>
<reference evidence="2 3" key="1">
    <citation type="submission" date="2019-05" db="EMBL/GenBank/DDBJ databases">
        <authorList>
            <consortium name="Science for Life Laboratories"/>
        </authorList>
    </citation>
    <scope>NUCLEOTIDE SEQUENCE [LARGE SCALE GENOMIC DNA]</scope>
    <source>
        <strain evidence="2">Soil9</strain>
    </source>
</reference>
<dbReference type="Proteomes" id="UP000464178">
    <property type="component" value="Chromosome"/>
</dbReference>
<organism evidence="2 3">
    <name type="scientific">Gemmata massiliana</name>
    <dbReference type="NCBI Taxonomy" id="1210884"/>
    <lineage>
        <taxon>Bacteria</taxon>
        <taxon>Pseudomonadati</taxon>
        <taxon>Planctomycetota</taxon>
        <taxon>Planctomycetia</taxon>
        <taxon>Gemmatales</taxon>
        <taxon>Gemmataceae</taxon>
        <taxon>Gemmata</taxon>
    </lineage>
</organism>
<gene>
    <name evidence="2" type="ORF">SOIL9_10560</name>
</gene>
<evidence type="ECO:0000256" key="1">
    <source>
        <dbReference type="SAM" id="MobiDB-lite"/>
    </source>
</evidence>
<dbReference type="EMBL" id="LR593886">
    <property type="protein sequence ID" value="VTR96767.1"/>
    <property type="molecule type" value="Genomic_DNA"/>
</dbReference>
<evidence type="ECO:0000313" key="3">
    <source>
        <dbReference type="Proteomes" id="UP000464178"/>
    </source>
</evidence>
<name>A0A6P2D763_9BACT</name>
<keyword evidence="3" id="KW-1185">Reference proteome</keyword>
<proteinExistence type="predicted"/>